<name>X1RST7_9ZZZZ</name>
<dbReference type="GO" id="GO:0051301">
    <property type="term" value="P:cell division"/>
    <property type="evidence" value="ECO:0007669"/>
    <property type="project" value="TreeGrafter"/>
</dbReference>
<dbReference type="InterPro" id="IPR050696">
    <property type="entry name" value="FtsA/MreB"/>
</dbReference>
<accession>X1RST7</accession>
<gene>
    <name evidence="1" type="ORF">S06H3_55659</name>
</gene>
<dbReference type="InterPro" id="IPR043129">
    <property type="entry name" value="ATPase_NBD"/>
</dbReference>
<dbReference type="NCBIfam" id="TIGR01174">
    <property type="entry name" value="ftsA"/>
    <property type="match status" value="1"/>
</dbReference>
<sequence>HGTRLDVETHIIAASVTSVQNLIKCVRGTGIEVEDLVLKPLASAEAVLTPEEMEAGVIMADIGGDTTDIAVLRQGAIYHTAIIPAAGCQVTGDISIGLALPFKIAEEMKKKYGNVTPSLELDEAAQVEEDGHSASCRDLCQIIRSRIEELFELILLEIPTTDYRSLAPAGLVLTGGTANLTGLVELGRSVLRMPVRKGQPLSANIYGVTDVLADPAFATTVGLILPQTRNREEG</sequence>
<dbReference type="AlphaFoldDB" id="X1RST7"/>
<evidence type="ECO:0008006" key="2">
    <source>
        <dbReference type="Google" id="ProtNLM"/>
    </source>
</evidence>
<feature type="non-terminal residue" evidence="1">
    <location>
        <position position="234"/>
    </location>
</feature>
<comment type="caution">
    <text evidence="1">The sequence shown here is derived from an EMBL/GenBank/DDBJ whole genome shotgun (WGS) entry which is preliminary data.</text>
</comment>
<proteinExistence type="predicted"/>
<dbReference type="GO" id="GO:0032153">
    <property type="term" value="C:cell division site"/>
    <property type="evidence" value="ECO:0007669"/>
    <property type="project" value="TreeGrafter"/>
</dbReference>
<dbReference type="SUPFAM" id="SSF53067">
    <property type="entry name" value="Actin-like ATPase domain"/>
    <property type="match status" value="2"/>
</dbReference>
<feature type="non-terminal residue" evidence="1">
    <location>
        <position position="1"/>
    </location>
</feature>
<dbReference type="GO" id="GO:0009898">
    <property type="term" value="C:cytoplasmic side of plasma membrane"/>
    <property type="evidence" value="ECO:0007669"/>
    <property type="project" value="TreeGrafter"/>
</dbReference>
<dbReference type="PANTHER" id="PTHR32432">
    <property type="entry name" value="CELL DIVISION PROTEIN FTSA-RELATED"/>
    <property type="match status" value="1"/>
</dbReference>
<dbReference type="Pfam" id="PF14450">
    <property type="entry name" value="FtsA"/>
    <property type="match status" value="1"/>
</dbReference>
<dbReference type="InterPro" id="IPR020823">
    <property type="entry name" value="Cell_div_FtsA"/>
</dbReference>
<evidence type="ECO:0000313" key="1">
    <source>
        <dbReference type="EMBL" id="GAI58569.1"/>
    </source>
</evidence>
<dbReference type="Gene3D" id="3.30.420.40">
    <property type="match status" value="1"/>
</dbReference>
<dbReference type="EMBL" id="BARV01035702">
    <property type="protein sequence ID" value="GAI58569.1"/>
    <property type="molecule type" value="Genomic_DNA"/>
</dbReference>
<dbReference type="PANTHER" id="PTHR32432:SF4">
    <property type="entry name" value="CELL DIVISION PROTEIN FTSA"/>
    <property type="match status" value="1"/>
</dbReference>
<reference evidence="1" key="1">
    <citation type="journal article" date="2014" name="Front. Microbiol.">
        <title>High frequency of phylogenetically diverse reductive dehalogenase-homologous genes in deep subseafloor sedimentary metagenomes.</title>
        <authorList>
            <person name="Kawai M."/>
            <person name="Futagami T."/>
            <person name="Toyoda A."/>
            <person name="Takaki Y."/>
            <person name="Nishi S."/>
            <person name="Hori S."/>
            <person name="Arai W."/>
            <person name="Tsubouchi T."/>
            <person name="Morono Y."/>
            <person name="Uchiyama I."/>
            <person name="Ito T."/>
            <person name="Fujiyama A."/>
            <person name="Inagaki F."/>
            <person name="Takami H."/>
        </authorList>
    </citation>
    <scope>NUCLEOTIDE SEQUENCE</scope>
    <source>
        <strain evidence="1">Expedition CK06-06</strain>
    </source>
</reference>
<organism evidence="1">
    <name type="scientific">marine sediment metagenome</name>
    <dbReference type="NCBI Taxonomy" id="412755"/>
    <lineage>
        <taxon>unclassified sequences</taxon>
        <taxon>metagenomes</taxon>
        <taxon>ecological metagenomes</taxon>
    </lineage>
</organism>
<protein>
    <recommendedName>
        <fullName evidence="2">SHS2 domain-containing protein</fullName>
    </recommendedName>
</protein>